<organism evidence="3 4">
    <name type="scientific">Spiribacter salinus</name>
    <dbReference type="NCBI Taxonomy" id="1335746"/>
    <lineage>
        <taxon>Bacteria</taxon>
        <taxon>Pseudomonadati</taxon>
        <taxon>Pseudomonadota</taxon>
        <taxon>Gammaproteobacteria</taxon>
        <taxon>Chromatiales</taxon>
        <taxon>Ectothiorhodospiraceae</taxon>
        <taxon>Spiribacter</taxon>
    </lineage>
</organism>
<comment type="caution">
    <text evidence="3">The sequence shown here is derived from an EMBL/GenBank/DDBJ whole genome shotgun (WGS) entry which is preliminary data.</text>
</comment>
<comment type="function">
    <text evidence="2">Antitoxin component of a type II toxin-antitoxin (TA) system.</text>
</comment>
<evidence type="ECO:0000313" key="3">
    <source>
        <dbReference type="EMBL" id="TQE94733.1"/>
    </source>
</evidence>
<comment type="similarity">
    <text evidence="1 2">Belongs to the phD/YefM antitoxin family.</text>
</comment>
<dbReference type="InterPro" id="IPR006442">
    <property type="entry name" value="Antitoxin_Phd/YefM"/>
</dbReference>
<dbReference type="Gene3D" id="3.40.1620.10">
    <property type="entry name" value="YefM-like domain"/>
    <property type="match status" value="1"/>
</dbReference>
<evidence type="ECO:0000256" key="2">
    <source>
        <dbReference type="RuleBase" id="RU362080"/>
    </source>
</evidence>
<reference evidence="3 4" key="1">
    <citation type="submission" date="2019-06" db="EMBL/GenBank/DDBJ databases">
        <title>Metagenome assembled Genome of Spiribacter salinus SL48-SHIP from the microbial mat of Salt Lake 48 (Novosibirsk region, Russia).</title>
        <authorList>
            <person name="Shipova A."/>
            <person name="Rozanov A.S."/>
            <person name="Bryanskaya A.V."/>
            <person name="Peltek S.E."/>
        </authorList>
    </citation>
    <scope>NUCLEOTIDE SEQUENCE [LARGE SCALE GENOMIC DNA]</scope>
    <source>
        <strain evidence="3">SL48-SHIP-2</strain>
    </source>
</reference>
<accession>A0A540VF32</accession>
<dbReference type="InterPro" id="IPR051416">
    <property type="entry name" value="phD-YefM_TA_antitoxins"/>
</dbReference>
<name>A0A540VF32_9GAMM</name>
<dbReference type="EMBL" id="VIFK01000409">
    <property type="protein sequence ID" value="TQE94733.1"/>
    <property type="molecule type" value="Genomic_DNA"/>
</dbReference>
<dbReference type="Pfam" id="PF02604">
    <property type="entry name" value="PhdYeFM_antitox"/>
    <property type="match status" value="1"/>
</dbReference>
<dbReference type="InterPro" id="IPR036165">
    <property type="entry name" value="YefM-like_sf"/>
</dbReference>
<protein>
    <recommendedName>
        <fullName evidence="2">Antitoxin</fullName>
    </recommendedName>
</protein>
<gene>
    <name evidence="3" type="ORF">FKY71_17510</name>
</gene>
<sequence>MKSINIHEAKTHLSRFVEDAASGQEIVIARAGRPVARLVALEPADRAPRELGLGRDRFNIPADFDHRDQAAVETMFYGTNE</sequence>
<dbReference type="SUPFAM" id="SSF143120">
    <property type="entry name" value="YefM-like"/>
    <property type="match status" value="1"/>
</dbReference>
<dbReference type="Proteomes" id="UP000315400">
    <property type="component" value="Unassembled WGS sequence"/>
</dbReference>
<dbReference type="NCBIfam" id="TIGR01552">
    <property type="entry name" value="phd_fam"/>
    <property type="match status" value="1"/>
</dbReference>
<dbReference type="PANTHER" id="PTHR35377">
    <property type="entry name" value="ANTITOXIN VAPB49-RELATED-RELATED"/>
    <property type="match status" value="1"/>
</dbReference>
<evidence type="ECO:0000256" key="1">
    <source>
        <dbReference type="ARBA" id="ARBA00009981"/>
    </source>
</evidence>
<proteinExistence type="inferred from homology"/>
<dbReference type="AlphaFoldDB" id="A0A540VF32"/>
<evidence type="ECO:0000313" key="4">
    <source>
        <dbReference type="Proteomes" id="UP000315400"/>
    </source>
</evidence>